<dbReference type="Pfam" id="PF03567">
    <property type="entry name" value="Sulfotransfer_2"/>
    <property type="match status" value="1"/>
</dbReference>
<comment type="caution">
    <text evidence="1">The sequence shown here is derived from an EMBL/GenBank/DDBJ whole genome shotgun (WGS) entry which is preliminary data.</text>
</comment>
<dbReference type="InterPro" id="IPR027417">
    <property type="entry name" value="P-loop_NTPase"/>
</dbReference>
<keyword evidence="2" id="KW-1185">Reference proteome</keyword>
<accession>A0ABP7KCX3</accession>
<dbReference type="RefSeq" id="WP_344847405.1">
    <property type="nucleotide sequence ID" value="NZ_BAABDF010000007.1"/>
</dbReference>
<dbReference type="InterPro" id="IPR005331">
    <property type="entry name" value="Sulfotransferase"/>
</dbReference>
<evidence type="ECO:0008006" key="3">
    <source>
        <dbReference type="Google" id="ProtNLM"/>
    </source>
</evidence>
<dbReference type="Gene3D" id="3.40.50.300">
    <property type="entry name" value="P-loop containing nucleotide triphosphate hydrolases"/>
    <property type="match status" value="1"/>
</dbReference>
<dbReference type="Proteomes" id="UP001399917">
    <property type="component" value="Unassembled WGS sequence"/>
</dbReference>
<name>A0ABP7KCX3_9RHOB</name>
<gene>
    <name evidence="1" type="ORF">GCM10022404_23730</name>
</gene>
<evidence type="ECO:0000313" key="2">
    <source>
        <dbReference type="Proteomes" id="UP001399917"/>
    </source>
</evidence>
<organism evidence="1 2">
    <name type="scientific">Celeribacter arenosi</name>
    <dbReference type="NCBI Taxonomy" id="792649"/>
    <lineage>
        <taxon>Bacteria</taxon>
        <taxon>Pseudomonadati</taxon>
        <taxon>Pseudomonadota</taxon>
        <taxon>Alphaproteobacteria</taxon>
        <taxon>Rhodobacterales</taxon>
        <taxon>Roseobacteraceae</taxon>
        <taxon>Celeribacter</taxon>
    </lineage>
</organism>
<evidence type="ECO:0000313" key="1">
    <source>
        <dbReference type="EMBL" id="GAA3873134.1"/>
    </source>
</evidence>
<reference evidence="2" key="1">
    <citation type="journal article" date="2019" name="Int. J. Syst. Evol. Microbiol.">
        <title>The Global Catalogue of Microorganisms (GCM) 10K type strain sequencing project: providing services to taxonomists for standard genome sequencing and annotation.</title>
        <authorList>
            <consortium name="The Broad Institute Genomics Platform"/>
            <consortium name="The Broad Institute Genome Sequencing Center for Infectious Disease"/>
            <person name="Wu L."/>
            <person name="Ma J."/>
        </authorList>
    </citation>
    <scope>NUCLEOTIDE SEQUENCE [LARGE SCALE GENOMIC DNA]</scope>
    <source>
        <strain evidence="2">JCM 17190</strain>
    </source>
</reference>
<dbReference type="EMBL" id="BAABDF010000007">
    <property type="protein sequence ID" value="GAA3873134.1"/>
    <property type="molecule type" value="Genomic_DNA"/>
</dbReference>
<protein>
    <recommendedName>
        <fullName evidence="3">Sulfotransferase family protein</fullName>
    </recommendedName>
</protein>
<proteinExistence type="predicted"/>
<sequence>MATIVCDSKRFVFVHIPKCAGMSISVQLKELVDWDERFTGSVLYEHSALGRVMAAHLPLPVLDEFYPKTFAKYRDYATYAVLRDPHARFVSAVAQHLREFRGKDMYDLRAGDLNATMDDIMAQMAQTPVKVPVEYVHFTRQHDYVCLGEERIVQELYTTETLGDFANTLAERHDVHLNANESRNRTVGYRSRGVKRVMHAGGFVIRNLLPEKAYQAIRSQARGKAMVTTKHQQPALFNSDTVRDFVETFYEDDFVLWNAQAKNAAAPNPVIHPKGETRDAH</sequence>